<dbReference type="Proteomes" id="UP000017861">
    <property type="component" value="Unassembled WGS sequence"/>
</dbReference>
<accession>V5B8Y6</accession>
<protein>
    <submittedName>
        <fullName evidence="2">Sialidase 85-1.3</fullName>
    </submittedName>
</protein>
<dbReference type="SUPFAM" id="SSF49899">
    <property type="entry name" value="Concanavalin A-like lectins/glucanases"/>
    <property type="match status" value="1"/>
</dbReference>
<reference evidence="2 3" key="1">
    <citation type="journal article" date="2014" name="Genome Announc.">
        <title>Trypanosoma cruzi Clone Dm28c Draft Genome Sequence.</title>
        <authorList>
            <person name="Grisard E.C."/>
            <person name="Teixeira S.M."/>
            <person name="de Almeida L.G."/>
            <person name="Stoco P.H."/>
            <person name="Gerber A.L."/>
            <person name="Talavera-Lopez C."/>
            <person name="Lima O.C."/>
            <person name="Andersson B."/>
            <person name="de Vasconcelos A.T."/>
        </authorList>
    </citation>
    <scope>NUCLEOTIDE SEQUENCE [LARGE SCALE GENOMIC DNA]</scope>
    <source>
        <strain evidence="2 3">Dm28c</strain>
    </source>
</reference>
<dbReference type="InterPro" id="IPR055239">
    <property type="entry name" value="TS_C"/>
</dbReference>
<evidence type="ECO:0000259" key="1">
    <source>
        <dbReference type="Pfam" id="PF22925"/>
    </source>
</evidence>
<proteinExistence type="predicted"/>
<evidence type="ECO:0000313" key="3">
    <source>
        <dbReference type="Proteomes" id="UP000017861"/>
    </source>
</evidence>
<feature type="domain" description="Trans-sialidase C-terminal" evidence="1">
    <location>
        <begin position="2"/>
        <end position="115"/>
    </location>
</feature>
<dbReference type="Pfam" id="PF22925">
    <property type="entry name" value="TS_C"/>
    <property type="match status" value="1"/>
</dbReference>
<comment type="caution">
    <text evidence="2">The sequence shown here is derived from an EMBL/GenBank/DDBJ whole genome shotgun (WGS) entry which is preliminary data.</text>
</comment>
<name>V5B8Y6_TRYCR</name>
<sequence length="139" mass="15288">MATWPVNSREDNRQYSFVIYDFTIVATVTIHQVPKGSTPLLGAGLRDGHGAKIVGLSCGMNKTWETVFDGKKTTSNTTWEPERGYQVALMLQDGHKGSVYVDGVIVGSLETLPKLGRWDMKSHISTVGAKRETSTTMLQ</sequence>
<dbReference type="InterPro" id="IPR013320">
    <property type="entry name" value="ConA-like_dom_sf"/>
</dbReference>
<dbReference type="VEuPathDB" id="TriTrypDB:TCDM_11606"/>
<evidence type="ECO:0000313" key="2">
    <source>
        <dbReference type="EMBL" id="ESS60843.1"/>
    </source>
</evidence>
<dbReference type="Gene3D" id="2.60.120.200">
    <property type="match status" value="1"/>
</dbReference>
<dbReference type="AlphaFoldDB" id="V5B8Y6"/>
<gene>
    <name evidence="2" type="ORF">TCDM_11606</name>
</gene>
<organism evidence="2 3">
    <name type="scientific">Trypanosoma cruzi Dm28c</name>
    <dbReference type="NCBI Taxonomy" id="1416333"/>
    <lineage>
        <taxon>Eukaryota</taxon>
        <taxon>Discoba</taxon>
        <taxon>Euglenozoa</taxon>
        <taxon>Kinetoplastea</taxon>
        <taxon>Metakinetoplastina</taxon>
        <taxon>Trypanosomatida</taxon>
        <taxon>Trypanosomatidae</taxon>
        <taxon>Trypanosoma</taxon>
        <taxon>Schizotrypanum</taxon>
    </lineage>
</organism>
<dbReference type="EMBL" id="AYLP01000385">
    <property type="protein sequence ID" value="ESS60843.1"/>
    <property type="molecule type" value="Genomic_DNA"/>
</dbReference>